<name>A0A840V517_9BACT</name>
<sequence length="32" mass="3779">MYHNKIKTAVARELCAFVWELGTRFESQQPQP</sequence>
<reference evidence="1 2" key="1">
    <citation type="submission" date="2020-08" db="EMBL/GenBank/DDBJ databases">
        <title>Genomic Encyclopedia of Type Strains, Phase IV (KMG-IV): sequencing the most valuable type-strain genomes for metagenomic binning, comparative biology and taxonomic classification.</title>
        <authorList>
            <person name="Goeker M."/>
        </authorList>
    </citation>
    <scope>NUCLEOTIDE SEQUENCE [LARGE SCALE GENOMIC DNA]</scope>
    <source>
        <strain evidence="1 2">YC6886</strain>
    </source>
</reference>
<proteinExistence type="predicted"/>
<evidence type="ECO:0008006" key="3">
    <source>
        <dbReference type="Google" id="ProtNLM"/>
    </source>
</evidence>
<accession>A0A840V517</accession>
<gene>
    <name evidence="1" type="ORF">HNR46_003614</name>
</gene>
<evidence type="ECO:0000313" key="1">
    <source>
        <dbReference type="EMBL" id="MBB5353357.1"/>
    </source>
</evidence>
<comment type="caution">
    <text evidence="1">The sequence shown here is derived from an EMBL/GenBank/DDBJ whole genome shotgun (WGS) entry which is preliminary data.</text>
</comment>
<protein>
    <recommendedName>
        <fullName evidence="3">Transposase</fullName>
    </recommendedName>
</protein>
<dbReference type="AlphaFoldDB" id="A0A840V517"/>
<evidence type="ECO:0000313" key="2">
    <source>
        <dbReference type="Proteomes" id="UP000557717"/>
    </source>
</evidence>
<keyword evidence="2" id="KW-1185">Reference proteome</keyword>
<dbReference type="Proteomes" id="UP000557717">
    <property type="component" value="Unassembled WGS sequence"/>
</dbReference>
<organism evidence="1 2">
    <name type="scientific">Haloferula luteola</name>
    <dbReference type="NCBI Taxonomy" id="595692"/>
    <lineage>
        <taxon>Bacteria</taxon>
        <taxon>Pseudomonadati</taxon>
        <taxon>Verrucomicrobiota</taxon>
        <taxon>Verrucomicrobiia</taxon>
        <taxon>Verrucomicrobiales</taxon>
        <taxon>Verrucomicrobiaceae</taxon>
        <taxon>Haloferula</taxon>
    </lineage>
</organism>
<dbReference type="EMBL" id="JACHFD010000025">
    <property type="protein sequence ID" value="MBB5353357.1"/>
    <property type="molecule type" value="Genomic_DNA"/>
</dbReference>